<feature type="compositionally biased region" description="Polar residues" evidence="5">
    <location>
        <begin position="1485"/>
        <end position="1494"/>
    </location>
</feature>
<dbReference type="Gene3D" id="1.10.10.10">
    <property type="entry name" value="Winged helix-like DNA-binding domain superfamily/Winged helix DNA-binding domain"/>
    <property type="match status" value="1"/>
</dbReference>
<dbReference type="GO" id="GO:0035556">
    <property type="term" value="P:intracellular signal transduction"/>
    <property type="evidence" value="ECO:0007669"/>
    <property type="project" value="InterPro"/>
</dbReference>
<feature type="compositionally biased region" description="Low complexity" evidence="5">
    <location>
        <begin position="859"/>
        <end position="872"/>
    </location>
</feature>
<dbReference type="OrthoDB" id="39497at2759"/>
<feature type="compositionally biased region" description="Polar residues" evidence="5">
    <location>
        <begin position="41"/>
        <end position="54"/>
    </location>
</feature>
<dbReference type="EMBL" id="NLAX01000701">
    <property type="protein sequence ID" value="PKS07305.1"/>
    <property type="molecule type" value="Genomic_DNA"/>
</dbReference>
<dbReference type="SUPFAM" id="SSF46785">
    <property type="entry name" value="Winged helix' DNA-binding domain"/>
    <property type="match status" value="1"/>
</dbReference>
<dbReference type="VEuPathDB" id="FungiDB:jhhlp_005907"/>
<proteinExistence type="inferred from homology"/>
<dbReference type="Pfam" id="PF00610">
    <property type="entry name" value="DEP"/>
    <property type="match status" value="1"/>
</dbReference>
<dbReference type="InterPro" id="IPR036388">
    <property type="entry name" value="WH-like_DNA-bd_sf"/>
</dbReference>
<feature type="region of interest" description="Disordered" evidence="5">
    <location>
        <begin position="1"/>
        <end position="61"/>
    </location>
</feature>
<evidence type="ECO:0000256" key="2">
    <source>
        <dbReference type="ARBA" id="ARBA00005643"/>
    </source>
</evidence>
<dbReference type="FunCoup" id="A0A2N3N4E7">
    <property type="interactions" value="601"/>
</dbReference>
<dbReference type="PANTHER" id="PTHR13179:SF8">
    <property type="entry name" value="GATOR COMPLEX PROTEIN DEPDC5"/>
    <property type="match status" value="1"/>
</dbReference>
<dbReference type="PANTHER" id="PTHR13179">
    <property type="entry name" value="DEP DOMAIN CONTAINING PROTEIN 5"/>
    <property type="match status" value="1"/>
</dbReference>
<dbReference type="Pfam" id="PF19418">
    <property type="entry name" value="DEPDC5_CTD"/>
    <property type="match status" value="1"/>
</dbReference>
<dbReference type="CDD" id="cd04449">
    <property type="entry name" value="DEP_DEPDC5-like"/>
    <property type="match status" value="1"/>
</dbReference>
<comment type="similarity">
    <text evidence="2">Belongs to the IML1 family.</text>
</comment>
<feature type="compositionally biased region" description="Polar residues" evidence="5">
    <location>
        <begin position="782"/>
        <end position="805"/>
    </location>
</feature>
<dbReference type="InterPro" id="IPR027244">
    <property type="entry name" value="IML1"/>
</dbReference>
<dbReference type="InterPro" id="IPR045838">
    <property type="entry name" value="DEPDC5_CTD"/>
</dbReference>
<feature type="region of interest" description="Disordered" evidence="5">
    <location>
        <begin position="103"/>
        <end position="130"/>
    </location>
</feature>
<feature type="compositionally biased region" description="Basic and acidic residues" evidence="5">
    <location>
        <begin position="724"/>
        <end position="737"/>
    </location>
</feature>
<gene>
    <name evidence="7" type="ORF">jhhlp_005907</name>
</gene>
<evidence type="ECO:0000256" key="1">
    <source>
        <dbReference type="ARBA" id="ARBA00004148"/>
    </source>
</evidence>
<sequence>MSRNAPPTPSGRRAGNWTPHLRQFSRASADHGSADPPRSPDTASTLSTARPESTNGRKRKLERKCTVTVNDSYSRDEVLLNLDLFGHDIKPGTLVSISVVKTESDKGSNHQSKQGSSDHGRNNKIGSIQESECDKSKHRYVFYAKDMSRDLKSRYPHVEVYVAKHIAGNFGMKGGTPVILAPVDDSNPAIEASHVELSFRDQYLSRADMWRMTVGELTERTVYKGESVLFMGSIKAQVTAVFVDGQKVHSAFFSRNTRPIFRSESARYVLFIQMSREMWDFDSDGSGEIMFNKVVNGFLPAVFKKWALLKVRHLVTIVLFARVEYDAGLSDDLVLSASDSEYYTGVQPSGLKRPYKDFYRVVVNEMASIEWATILKQLKREFNVFRRDISLHHQRPESAFVSRARDSSGNAIAPSRVKAVPCLAMYGNFLEAISLASSQFAHDYIDRDLVRTGISIVVISPGPGVFEVDYEALRRTTESLVGNGIGIDLVCVPKIPLHSVPLFKYRNPHFTELEKERWPHSRGSTPRQDTPVAGSYQSLASSFSPSKGLDLLHRTDYFSVSRQVEEWCYALPQWLHVSYWTGTSGDNLSYQGIALSVLDVGGEQKNDEEFPIRCRMYDLQMRSVLETNEIETVPLMSDPNFPSNSVTESGGAHRPRQTGTDEIAHIVLKRAPDALFDHVYGFIKFVPDRMLKPGEKSIWKRLQDFDNSRAKLPTSRRVSHPQKSSRELDDSARRQLAEDSGLFGTSLPERKPSASKTTAAGRKLSVNLGDKSKVGASLLSPAKSTSGVSSTTPVAPTQSQTSPNKPQKLMRHISLGQRGFGIAAPKASVAEVRVETVSAAATAPRPELHSSASSQTMNSRPSISRRPTSPRSIGKRPTPFPPPAFLTDSIDSTVGAMPSTPSIPIIKKTSHNASPLEPHNQLKVDWTTTSPLLQKSKQNEDRDAKFSSVLRAEDAQKVYNSKLRAGALPELPTTLSPTSAILPWLTVLNPSNPDTHKVDDTMLYSRWQHVFPRTSKMKMMKWKALCCPAAVPLTTEYFPTKAQFDKEYECKPYNIAQNDDDDIVEEPKSREEFMRELISLRFAQGFQVIVGPSVARAFGQRLLKVADIFTRNQKLEDGASIFMSVGNTIHQLSCVNGTEVEVNIYSRKPPASPLFLSTSMSMYRPAIRTILDAEYRTRQLDIATPRPERDWNYIDSYLAGHTDEMTENLRFWRARFVLIPVEFRASLLPRIHEEDSPEEIRLEGIRRLAQSWQKHRYVAPHERRFQSMAPRRRRDPNPLDIVFKTEDPSAVIAAELETLPLIEGLEGIPRRGQLLSQRERFRRSSLNIAALAEALQQPVENGGVRMQNRRWHLRMHYNCFIGSDMTTWLLDNFEDLESREEAEALGKMLMVSDEESSRKKDKEKEGDRKEKSSGLFVHVERRHDFRDGQYFYQITEEFAKAPPVSSGWFNTRRRDTTVPSTPAVESIMRDSPRVARAASMHDESPPTSANSTPMVTPVAGGKQRDKPRVVLSKVMKYDVDRYKRSYRPERINLHYDRLHNPDACYHIRIEWMNVTAKLIEDAVETWAREAAGFGLRLVEVPIKEACTIMNINPFKRPYLISLSKPPPVQYPDMYLDPPSFSSHAQSHNKSHKFFYQKAILRKFDFVLDYEAASNFPTDVEVRYSWGKPDFKYTQYIHRSGVVLAEITDEGHFLLMGNSLCNNRGIVNREKEMKDLRYNDTANNGAPERPSRMMSIGSYIPEPVAPPGSPLAKGSHTNSPMIRPTPVGADMGAGATASSAKAVDPETIKDELDAFCRDSFRLEAFYKDLLEKGPQPIQTPGVLAPTNATSALFGPSSGLEVVPEANIPSLGLPPGVLRGDAREVSPNRTPGAGPPPVLGPPAGLGVAAFRRRSVQDGIGLGGARTG</sequence>
<dbReference type="InParanoid" id="A0A2N3N4E7"/>
<evidence type="ECO:0000313" key="8">
    <source>
        <dbReference type="Proteomes" id="UP000233524"/>
    </source>
</evidence>
<name>A0A2N3N4E7_9PEZI</name>
<reference evidence="7 8" key="1">
    <citation type="journal article" date="2017" name="G3 (Bethesda)">
        <title>First Draft Genome Sequence of the Pathogenic Fungus Lomentospora prolificans (Formerly Scedosporium prolificans).</title>
        <authorList>
            <person name="Luo R."/>
            <person name="Zimin A."/>
            <person name="Workman R."/>
            <person name="Fan Y."/>
            <person name="Pertea G."/>
            <person name="Grossman N."/>
            <person name="Wear M.P."/>
            <person name="Jia B."/>
            <person name="Miller H."/>
            <person name="Casadevall A."/>
            <person name="Timp W."/>
            <person name="Zhang S.X."/>
            <person name="Salzberg S.L."/>
        </authorList>
    </citation>
    <scope>NUCLEOTIDE SEQUENCE [LARGE SCALE GENOMIC DNA]</scope>
    <source>
        <strain evidence="7 8">JHH-5317</strain>
    </source>
</reference>
<dbReference type="GO" id="GO:0005774">
    <property type="term" value="C:vacuolar membrane"/>
    <property type="evidence" value="ECO:0007669"/>
    <property type="project" value="UniProtKB-SubCell"/>
</dbReference>
<dbReference type="STRING" id="41688.A0A2N3N4E7"/>
<dbReference type="GO" id="GO:1990130">
    <property type="term" value="C:GATOR1 complex"/>
    <property type="evidence" value="ECO:0007669"/>
    <property type="project" value="TreeGrafter"/>
</dbReference>
<evidence type="ECO:0000256" key="5">
    <source>
        <dbReference type="SAM" id="MobiDB-lite"/>
    </source>
</evidence>
<feature type="region of interest" description="Disordered" evidence="5">
    <location>
        <begin position="777"/>
        <end position="807"/>
    </location>
</feature>
<evidence type="ECO:0000259" key="6">
    <source>
        <dbReference type="PROSITE" id="PS50186"/>
    </source>
</evidence>
<feature type="domain" description="DEP" evidence="6">
    <location>
        <begin position="1340"/>
        <end position="1436"/>
    </location>
</feature>
<evidence type="ECO:0000313" key="7">
    <source>
        <dbReference type="EMBL" id="PKS07305.1"/>
    </source>
</evidence>
<comment type="caution">
    <text evidence="7">The sequence shown here is derived from an EMBL/GenBank/DDBJ whole genome shotgun (WGS) entry which is preliminary data.</text>
</comment>
<dbReference type="Proteomes" id="UP000233524">
    <property type="component" value="Unassembled WGS sequence"/>
</dbReference>
<dbReference type="Pfam" id="PF12257">
    <property type="entry name" value="IML1"/>
    <property type="match status" value="1"/>
</dbReference>
<organism evidence="7 8">
    <name type="scientific">Lomentospora prolificans</name>
    <dbReference type="NCBI Taxonomy" id="41688"/>
    <lineage>
        <taxon>Eukaryota</taxon>
        <taxon>Fungi</taxon>
        <taxon>Dikarya</taxon>
        <taxon>Ascomycota</taxon>
        <taxon>Pezizomycotina</taxon>
        <taxon>Sordariomycetes</taxon>
        <taxon>Hypocreomycetidae</taxon>
        <taxon>Microascales</taxon>
        <taxon>Microascaceae</taxon>
        <taxon>Lomentospora</taxon>
    </lineage>
</organism>
<feature type="compositionally biased region" description="Basic and acidic residues" evidence="5">
    <location>
        <begin position="1395"/>
        <end position="1414"/>
    </location>
</feature>
<dbReference type="PROSITE" id="PS50186">
    <property type="entry name" value="DEP"/>
    <property type="match status" value="1"/>
</dbReference>
<feature type="region of interest" description="Disordered" evidence="5">
    <location>
        <begin position="710"/>
        <end position="764"/>
    </location>
</feature>
<comment type="subcellular location">
    <subcellularLocation>
        <location evidence="1">Vacuole membrane</location>
        <topology evidence="1">Peripheral membrane protein</topology>
    </subcellularLocation>
</comment>
<evidence type="ECO:0000256" key="3">
    <source>
        <dbReference type="ARBA" id="ARBA00018529"/>
    </source>
</evidence>
<feature type="region of interest" description="Disordered" evidence="5">
    <location>
        <begin position="1480"/>
        <end position="1504"/>
    </location>
</feature>
<dbReference type="GO" id="GO:0005096">
    <property type="term" value="F:GTPase activator activity"/>
    <property type="evidence" value="ECO:0007669"/>
    <property type="project" value="InterPro"/>
</dbReference>
<feature type="region of interest" description="Disordered" evidence="5">
    <location>
        <begin position="1388"/>
        <end position="1414"/>
    </location>
</feature>
<protein>
    <recommendedName>
        <fullName evidence="3">Vacuolar membrane-associated protein IML1</fullName>
    </recommendedName>
    <alternativeName>
        <fullName evidence="4">Vacuolar membrane-associated protein iml1</fullName>
    </alternativeName>
</protein>
<evidence type="ECO:0000256" key="4">
    <source>
        <dbReference type="ARBA" id="ARBA00021881"/>
    </source>
</evidence>
<accession>A0A2N3N4E7</accession>
<keyword evidence="8" id="KW-1185">Reference proteome</keyword>
<dbReference type="InterPro" id="IPR036390">
    <property type="entry name" value="WH_DNA-bd_sf"/>
</dbReference>
<dbReference type="InterPro" id="IPR000591">
    <property type="entry name" value="DEP_dom"/>
</dbReference>
<dbReference type="GO" id="GO:0010508">
    <property type="term" value="P:positive regulation of autophagy"/>
    <property type="evidence" value="ECO:0007669"/>
    <property type="project" value="TreeGrafter"/>
</dbReference>
<feature type="region of interest" description="Disordered" evidence="5">
    <location>
        <begin position="1851"/>
        <end position="1883"/>
    </location>
</feature>
<feature type="region of interest" description="Disordered" evidence="5">
    <location>
        <begin position="634"/>
        <end position="658"/>
    </location>
</feature>
<dbReference type="SMART" id="SM00049">
    <property type="entry name" value="DEP"/>
    <property type="match status" value="1"/>
</dbReference>
<dbReference type="GO" id="GO:1904262">
    <property type="term" value="P:negative regulation of TORC1 signaling"/>
    <property type="evidence" value="ECO:0007669"/>
    <property type="project" value="TreeGrafter"/>
</dbReference>
<feature type="region of interest" description="Disordered" evidence="5">
    <location>
        <begin position="838"/>
        <end position="918"/>
    </location>
</feature>
<dbReference type="InterPro" id="IPR048255">
    <property type="entry name" value="IML1_N"/>
</dbReference>